<evidence type="ECO:0000256" key="1">
    <source>
        <dbReference type="SAM" id="Coils"/>
    </source>
</evidence>
<proteinExistence type="predicted"/>
<dbReference type="EMBL" id="VJMI01004717">
    <property type="protein sequence ID" value="KAF0772095.1"/>
    <property type="molecule type" value="Genomic_DNA"/>
</dbReference>
<evidence type="ECO:0000313" key="3">
    <source>
        <dbReference type="Proteomes" id="UP000469452"/>
    </source>
</evidence>
<protein>
    <submittedName>
        <fullName evidence="2">Uncharacterized protein</fullName>
    </submittedName>
</protein>
<evidence type="ECO:0000313" key="2">
    <source>
        <dbReference type="EMBL" id="KAF0772095.1"/>
    </source>
</evidence>
<sequence>MSTIEELKHENLRLQQEVARLERFNAEKKERQRSYDLRRSQNKITCDCGGQYRQRGQLAHNKLKQHQQWLANAKPKVKPSETRLAHLERQREIDHANGRYDQIACGCGGHYIRKHTNRHNESTKHQQFIKQQ</sequence>
<reference evidence="2 3" key="1">
    <citation type="submission" date="2019-06" db="EMBL/GenBank/DDBJ databases">
        <title>Genomics analysis of Aphanomyces spp. identifies a new class of oomycete effector associated with host adaptation.</title>
        <authorList>
            <person name="Gaulin E."/>
        </authorList>
    </citation>
    <scope>NUCLEOTIDE SEQUENCE [LARGE SCALE GENOMIC DNA]</scope>
    <source>
        <strain evidence="2 3">E</strain>
    </source>
</reference>
<name>A0A6A5AFQ9_APHAT</name>
<gene>
    <name evidence="2" type="ORF">AaE_002351</name>
</gene>
<keyword evidence="1" id="KW-0175">Coiled coil</keyword>
<dbReference type="Proteomes" id="UP000469452">
    <property type="component" value="Unassembled WGS sequence"/>
</dbReference>
<accession>A0A6A5AFQ9</accession>
<dbReference type="AlphaFoldDB" id="A0A6A5AFQ9"/>
<organism evidence="2 3">
    <name type="scientific">Aphanomyces astaci</name>
    <name type="common">Crayfish plague agent</name>
    <dbReference type="NCBI Taxonomy" id="112090"/>
    <lineage>
        <taxon>Eukaryota</taxon>
        <taxon>Sar</taxon>
        <taxon>Stramenopiles</taxon>
        <taxon>Oomycota</taxon>
        <taxon>Saprolegniomycetes</taxon>
        <taxon>Saprolegniales</taxon>
        <taxon>Verrucalvaceae</taxon>
        <taxon>Aphanomyces</taxon>
    </lineage>
</organism>
<comment type="caution">
    <text evidence="2">The sequence shown here is derived from an EMBL/GenBank/DDBJ whole genome shotgun (WGS) entry which is preliminary data.</text>
</comment>
<feature type="coiled-coil region" evidence="1">
    <location>
        <begin position="4"/>
        <end position="31"/>
    </location>
</feature>